<evidence type="ECO:0000256" key="2">
    <source>
        <dbReference type="ARBA" id="ARBA00023277"/>
    </source>
</evidence>
<gene>
    <name evidence="7" type="ORF">HZI73_23470</name>
</gene>
<keyword evidence="5" id="KW-0732">Signal</keyword>
<dbReference type="PROSITE" id="PS51172">
    <property type="entry name" value="CBM3"/>
    <property type="match status" value="1"/>
</dbReference>
<dbReference type="InterPro" id="IPR001701">
    <property type="entry name" value="Glyco_hydro_9"/>
</dbReference>
<dbReference type="InterPro" id="IPR012341">
    <property type="entry name" value="6hp_glycosidase-like_sf"/>
</dbReference>
<accession>A0A8J8MPA3</accession>
<evidence type="ECO:0000259" key="6">
    <source>
        <dbReference type="PROSITE" id="PS51172"/>
    </source>
</evidence>
<keyword evidence="4" id="KW-0624">Polysaccharide degradation</keyword>
<dbReference type="Gene3D" id="2.60.40.710">
    <property type="entry name" value="Endoglucanase-like"/>
    <property type="match status" value="1"/>
</dbReference>
<dbReference type="GO" id="GO:0000272">
    <property type="term" value="P:polysaccharide catabolic process"/>
    <property type="evidence" value="ECO:0007669"/>
    <property type="project" value="UniProtKB-KW"/>
</dbReference>
<dbReference type="KEGG" id="vpy:HZI73_23470"/>
<dbReference type="Proteomes" id="UP000683246">
    <property type="component" value="Chromosome"/>
</dbReference>
<dbReference type="PANTHER" id="PTHR22298">
    <property type="entry name" value="ENDO-1,4-BETA-GLUCANASE"/>
    <property type="match status" value="1"/>
</dbReference>
<sequence>MKKFCSVGMTGILFVLIMITSLHQDVTSIAKTDYNYAEALQKSIYFYDANKCGHGITGGRLEWRGDCHVEDAAIPLDTTHTNLSQSFINAYRHVLDADGNGTMDLSGGYHDAGDHVRFGLPQGYAASTLGWGYYEFKEAFTKTNQDQHMLEVLKWFTDCFLRSTFVDESGNVIAYCYMVGEGNDDHSYWGPPELQLVSKYPRPADFATSETPASDQAAQASAALTLMYLNYKDIDPIYANECLDKGKALYTFARKHRGLGNGDGFYGSGYDEDELAWAAVWLYTVTGDLTYIRHIDAVDDQGNYTGYMSRIITNTSNTWQNIWVHCWDVVWGGVFTKLAGLFPDNSQFDYFSRWNLEYWTGGAVPHEDPTDTNYLYKTPHGYAMINTWGSARYNTAAQLCTLVYQKYHPEATDLTDWAKGQMDYLLGDNPMGYAYVVGFTDKHAQHPHHRAAHGSKTNSMLQPENHKHTLWGALVGGPDANDYHKDDITDYAYNEVAIDYNAAFVGALAGHYLLYEQNDVPLSQFPILEPSVDEYYAEAKLEQDNNQRTQITITIHNETVHPPRLENDMACRYYFNIKELLDAGQTIDDVQFQIMYDEQSSLGGETTCTGPIKADDGGTYYMEFKWKDQQIYGDRDIHFALVAKQDAAWTTHWDSSNDWSMTDVTSTPKKTAYIPVYVHGQLVYGHVSEPVPPYHQ</sequence>
<dbReference type="Gene3D" id="1.50.10.10">
    <property type="match status" value="1"/>
</dbReference>
<keyword evidence="3" id="KW-0326">Glycosidase</keyword>
<dbReference type="GO" id="GO:0030248">
    <property type="term" value="F:cellulose binding"/>
    <property type="evidence" value="ECO:0007669"/>
    <property type="project" value="InterPro"/>
</dbReference>
<evidence type="ECO:0000256" key="5">
    <source>
        <dbReference type="SAM" id="SignalP"/>
    </source>
</evidence>
<dbReference type="SUPFAM" id="SSF48208">
    <property type="entry name" value="Six-hairpin glycosidases"/>
    <property type="match status" value="1"/>
</dbReference>
<dbReference type="InterPro" id="IPR001956">
    <property type="entry name" value="CBM3"/>
</dbReference>
<dbReference type="SUPFAM" id="SSF49384">
    <property type="entry name" value="Carbohydrate-binding domain"/>
    <property type="match status" value="1"/>
</dbReference>
<proteinExistence type="predicted"/>
<dbReference type="InterPro" id="IPR008928">
    <property type="entry name" value="6-hairpin_glycosidase_sf"/>
</dbReference>
<dbReference type="AlphaFoldDB" id="A0A8J8MPA3"/>
<evidence type="ECO:0000256" key="1">
    <source>
        <dbReference type="ARBA" id="ARBA00022801"/>
    </source>
</evidence>
<protein>
    <submittedName>
        <fullName evidence="7">Glycoside hydrolase family 9 protein</fullName>
    </submittedName>
</protein>
<dbReference type="Pfam" id="PF00942">
    <property type="entry name" value="CBM_3"/>
    <property type="match status" value="1"/>
</dbReference>
<dbReference type="Pfam" id="PF00759">
    <property type="entry name" value="Glyco_hydro_9"/>
    <property type="match status" value="1"/>
</dbReference>
<evidence type="ECO:0000256" key="4">
    <source>
        <dbReference type="ARBA" id="ARBA00023326"/>
    </source>
</evidence>
<dbReference type="RefSeq" id="WP_212695770.1">
    <property type="nucleotide sequence ID" value="NZ_CP058649.1"/>
</dbReference>
<evidence type="ECO:0000313" key="8">
    <source>
        <dbReference type="Proteomes" id="UP000683246"/>
    </source>
</evidence>
<name>A0A8J8MPA3_9FIRM</name>
<keyword evidence="8" id="KW-1185">Reference proteome</keyword>
<organism evidence="7 8">
    <name type="scientific">Vallitalea pronyensis</name>
    <dbReference type="NCBI Taxonomy" id="1348613"/>
    <lineage>
        <taxon>Bacteria</taxon>
        <taxon>Bacillati</taxon>
        <taxon>Bacillota</taxon>
        <taxon>Clostridia</taxon>
        <taxon>Lachnospirales</taxon>
        <taxon>Vallitaleaceae</taxon>
        <taxon>Vallitalea</taxon>
    </lineage>
</organism>
<dbReference type="SMART" id="SM01067">
    <property type="entry name" value="CBM_3"/>
    <property type="match status" value="1"/>
</dbReference>
<feature type="chain" id="PRO_5038383348" evidence="5">
    <location>
        <begin position="25"/>
        <end position="696"/>
    </location>
</feature>
<keyword evidence="1 7" id="KW-0378">Hydrolase</keyword>
<evidence type="ECO:0000313" key="7">
    <source>
        <dbReference type="EMBL" id="QUI25071.1"/>
    </source>
</evidence>
<dbReference type="EMBL" id="CP058649">
    <property type="protein sequence ID" value="QUI25071.1"/>
    <property type="molecule type" value="Genomic_DNA"/>
</dbReference>
<keyword evidence="2" id="KW-0119">Carbohydrate metabolism</keyword>
<dbReference type="InterPro" id="IPR008965">
    <property type="entry name" value="CBM2/CBM3_carb-bd_dom_sf"/>
</dbReference>
<feature type="domain" description="CBM3" evidence="6">
    <location>
        <begin position="530"/>
        <end position="689"/>
    </location>
</feature>
<dbReference type="InterPro" id="IPR036966">
    <property type="entry name" value="CBM3_sf"/>
</dbReference>
<evidence type="ECO:0000256" key="3">
    <source>
        <dbReference type="ARBA" id="ARBA00023295"/>
    </source>
</evidence>
<dbReference type="GO" id="GO:0004553">
    <property type="term" value="F:hydrolase activity, hydrolyzing O-glycosyl compounds"/>
    <property type="evidence" value="ECO:0007669"/>
    <property type="project" value="InterPro"/>
</dbReference>
<feature type="signal peptide" evidence="5">
    <location>
        <begin position="1"/>
        <end position="24"/>
    </location>
</feature>
<reference evidence="7" key="1">
    <citation type="submission" date="2020-07" db="EMBL/GenBank/DDBJ databases">
        <title>Vallitalea pronyensis genome.</title>
        <authorList>
            <person name="Postec A."/>
        </authorList>
    </citation>
    <scope>NUCLEOTIDE SEQUENCE</scope>
    <source>
        <strain evidence="7">FatNI3</strain>
    </source>
</reference>